<dbReference type="InterPro" id="IPR002145">
    <property type="entry name" value="CopG"/>
</dbReference>
<sequence length="74" mass="8397">MRILADLPDDDVNWLDEMAQQQGKSRAQLLRDAVAAFRADMMRDWILDGASYWAGKAPPAETMARDEKPYGDKI</sequence>
<evidence type="ECO:0000313" key="2">
    <source>
        <dbReference type="EMBL" id="APG62254.1"/>
    </source>
</evidence>
<dbReference type="OrthoDB" id="9806368at2"/>
<feature type="domain" description="Ribbon-helix-helix protein CopG" evidence="1">
    <location>
        <begin position="5"/>
        <end position="37"/>
    </location>
</feature>
<organism evidence="2 3">
    <name type="scientific">Sphingorhabdus lutea</name>
    <dbReference type="NCBI Taxonomy" id="1913578"/>
    <lineage>
        <taxon>Bacteria</taxon>
        <taxon>Pseudomonadati</taxon>
        <taxon>Pseudomonadota</taxon>
        <taxon>Alphaproteobacteria</taxon>
        <taxon>Sphingomonadales</taxon>
        <taxon>Sphingomonadaceae</taxon>
        <taxon>Sphingorhabdus</taxon>
    </lineage>
</organism>
<dbReference type="Proteomes" id="UP000242561">
    <property type="component" value="Chromosome"/>
</dbReference>
<evidence type="ECO:0000313" key="3">
    <source>
        <dbReference type="Proteomes" id="UP000242561"/>
    </source>
</evidence>
<dbReference type="KEGG" id="sphl:LPB140_04935"/>
<name>A0A1L3JAU2_9SPHN</name>
<dbReference type="EMBL" id="CP018154">
    <property type="protein sequence ID" value="APG62254.1"/>
    <property type="molecule type" value="Genomic_DNA"/>
</dbReference>
<keyword evidence="3" id="KW-1185">Reference proteome</keyword>
<dbReference type="AlphaFoldDB" id="A0A1L3JAU2"/>
<proteinExistence type="predicted"/>
<gene>
    <name evidence="2" type="ORF">LPB140_04935</name>
</gene>
<accession>A0A1L3JAU2</accession>
<evidence type="ECO:0000259" key="1">
    <source>
        <dbReference type="Pfam" id="PF01402"/>
    </source>
</evidence>
<dbReference type="Pfam" id="PF01402">
    <property type="entry name" value="RHH_1"/>
    <property type="match status" value="1"/>
</dbReference>
<protein>
    <recommendedName>
        <fullName evidence="1">Ribbon-helix-helix protein CopG domain-containing protein</fullName>
    </recommendedName>
</protein>
<dbReference type="STRING" id="1913578.LPB140_04935"/>
<dbReference type="InterPro" id="IPR013321">
    <property type="entry name" value="Arc_rbn_hlx_hlx"/>
</dbReference>
<dbReference type="Gene3D" id="1.10.1220.10">
    <property type="entry name" value="Met repressor-like"/>
    <property type="match status" value="1"/>
</dbReference>
<reference evidence="2 3" key="1">
    <citation type="submission" date="2016-11" db="EMBL/GenBank/DDBJ databases">
        <title>Sphingorhabdus sp. LPB0140, isolated from marine environment.</title>
        <authorList>
            <person name="Kim E."/>
            <person name="Yi H."/>
        </authorList>
    </citation>
    <scope>NUCLEOTIDE SEQUENCE [LARGE SCALE GENOMIC DNA]</scope>
    <source>
        <strain evidence="2 3">LPB0140</strain>
    </source>
</reference>
<dbReference type="GO" id="GO:0006355">
    <property type="term" value="P:regulation of DNA-templated transcription"/>
    <property type="evidence" value="ECO:0007669"/>
    <property type="project" value="InterPro"/>
</dbReference>
<dbReference type="RefSeq" id="WP_072558905.1">
    <property type="nucleotide sequence ID" value="NZ_CP018154.1"/>
</dbReference>